<dbReference type="Proteomes" id="UP001268542">
    <property type="component" value="Unassembled WGS sequence"/>
</dbReference>
<sequence>MSKRSSGNDAEGSTDAPRRGQRRFDRSELIVDAAAEIFRRKGYDATSLQEIADEVGILKGSMYHYIATKEDLLFAIINRNHERIIAGNQGWREHADDPVAALRAFVEGHIRMSLAHPTDSIVFVRDFRALSEERAAEIVQRQHDYDHDFRSLVEQAVEQGRLRDGVTPEFASRAVFGMANWVHYWYDARGRLSADRVIDELSTYAMASLAAPLPS</sequence>
<name>A0ABU3PQZ9_9ACTN</name>
<protein>
    <submittedName>
        <fullName evidence="8">TetR/AcrR family transcriptional regulator</fullName>
    </submittedName>
</protein>
<evidence type="ECO:0000259" key="7">
    <source>
        <dbReference type="PROSITE" id="PS50977"/>
    </source>
</evidence>
<dbReference type="PRINTS" id="PR00455">
    <property type="entry name" value="HTHTETR"/>
</dbReference>
<keyword evidence="3 5" id="KW-0238">DNA-binding</keyword>
<organism evidence="8 9">
    <name type="scientific">Nocardioides imazamoxiresistens</name>
    <dbReference type="NCBI Taxonomy" id="3231893"/>
    <lineage>
        <taxon>Bacteria</taxon>
        <taxon>Bacillati</taxon>
        <taxon>Actinomycetota</taxon>
        <taxon>Actinomycetes</taxon>
        <taxon>Propionibacteriales</taxon>
        <taxon>Nocardioidaceae</taxon>
        <taxon>Nocardioides</taxon>
    </lineage>
</organism>
<dbReference type="InterPro" id="IPR036271">
    <property type="entry name" value="Tet_transcr_reg_TetR-rel_C_sf"/>
</dbReference>
<dbReference type="RefSeq" id="WP_315730615.1">
    <property type="nucleotide sequence ID" value="NZ_JAVYII010000001.1"/>
</dbReference>
<evidence type="ECO:0000256" key="3">
    <source>
        <dbReference type="ARBA" id="ARBA00023125"/>
    </source>
</evidence>
<evidence type="ECO:0000256" key="2">
    <source>
        <dbReference type="ARBA" id="ARBA00023015"/>
    </source>
</evidence>
<dbReference type="InterPro" id="IPR050109">
    <property type="entry name" value="HTH-type_TetR-like_transc_reg"/>
</dbReference>
<evidence type="ECO:0000256" key="6">
    <source>
        <dbReference type="SAM" id="MobiDB-lite"/>
    </source>
</evidence>
<proteinExistence type="predicted"/>
<dbReference type="InterPro" id="IPR001647">
    <property type="entry name" value="HTH_TetR"/>
</dbReference>
<keyword evidence="2" id="KW-0805">Transcription regulation</keyword>
<accession>A0ABU3PQZ9</accession>
<gene>
    <name evidence="8" type="ORF">RDV89_01150</name>
</gene>
<dbReference type="InterPro" id="IPR009057">
    <property type="entry name" value="Homeodomain-like_sf"/>
</dbReference>
<reference evidence="8 9" key="1">
    <citation type="submission" date="2023-08" db="EMBL/GenBank/DDBJ databases">
        <title>Nocardioides seae sp. nov., a bacterium isolated from a soil.</title>
        <authorList>
            <person name="Wang X."/>
        </authorList>
    </citation>
    <scope>NUCLEOTIDE SEQUENCE [LARGE SCALE GENOMIC DNA]</scope>
    <source>
        <strain evidence="8 9">YZH12</strain>
    </source>
</reference>
<dbReference type="InterPro" id="IPR041490">
    <property type="entry name" value="KstR2_TetR_C"/>
</dbReference>
<dbReference type="PANTHER" id="PTHR30055">
    <property type="entry name" value="HTH-TYPE TRANSCRIPTIONAL REGULATOR RUTR"/>
    <property type="match status" value="1"/>
</dbReference>
<feature type="domain" description="HTH tetR-type" evidence="7">
    <location>
        <begin position="24"/>
        <end position="84"/>
    </location>
</feature>
<dbReference type="Pfam" id="PF00440">
    <property type="entry name" value="TetR_N"/>
    <property type="match status" value="1"/>
</dbReference>
<dbReference type="SUPFAM" id="SSF46689">
    <property type="entry name" value="Homeodomain-like"/>
    <property type="match status" value="1"/>
</dbReference>
<evidence type="ECO:0000256" key="5">
    <source>
        <dbReference type="PROSITE-ProRule" id="PRU00335"/>
    </source>
</evidence>
<evidence type="ECO:0000256" key="1">
    <source>
        <dbReference type="ARBA" id="ARBA00022491"/>
    </source>
</evidence>
<feature type="DNA-binding region" description="H-T-H motif" evidence="5">
    <location>
        <begin position="47"/>
        <end position="66"/>
    </location>
</feature>
<dbReference type="Gene3D" id="1.10.10.60">
    <property type="entry name" value="Homeodomain-like"/>
    <property type="match status" value="1"/>
</dbReference>
<dbReference type="PANTHER" id="PTHR30055:SF175">
    <property type="entry name" value="HTH-TYPE TRANSCRIPTIONAL REPRESSOR KSTR2"/>
    <property type="match status" value="1"/>
</dbReference>
<dbReference type="EMBL" id="JAVYII010000001">
    <property type="protein sequence ID" value="MDT9591654.1"/>
    <property type="molecule type" value="Genomic_DNA"/>
</dbReference>
<dbReference type="Gene3D" id="1.10.357.10">
    <property type="entry name" value="Tetracycline Repressor, domain 2"/>
    <property type="match status" value="1"/>
</dbReference>
<keyword evidence="1" id="KW-0678">Repressor</keyword>
<dbReference type="PROSITE" id="PS50977">
    <property type="entry name" value="HTH_TETR_2"/>
    <property type="match status" value="1"/>
</dbReference>
<evidence type="ECO:0000256" key="4">
    <source>
        <dbReference type="ARBA" id="ARBA00023163"/>
    </source>
</evidence>
<evidence type="ECO:0000313" key="8">
    <source>
        <dbReference type="EMBL" id="MDT9591654.1"/>
    </source>
</evidence>
<dbReference type="SUPFAM" id="SSF48498">
    <property type="entry name" value="Tetracyclin repressor-like, C-terminal domain"/>
    <property type="match status" value="1"/>
</dbReference>
<comment type="caution">
    <text evidence="8">The sequence shown here is derived from an EMBL/GenBank/DDBJ whole genome shotgun (WGS) entry which is preliminary data.</text>
</comment>
<dbReference type="Pfam" id="PF17932">
    <property type="entry name" value="TetR_C_24"/>
    <property type="match status" value="1"/>
</dbReference>
<evidence type="ECO:0000313" key="9">
    <source>
        <dbReference type="Proteomes" id="UP001268542"/>
    </source>
</evidence>
<keyword evidence="4" id="KW-0804">Transcription</keyword>
<feature type="region of interest" description="Disordered" evidence="6">
    <location>
        <begin position="1"/>
        <end position="22"/>
    </location>
</feature>
<keyword evidence="9" id="KW-1185">Reference proteome</keyword>